<dbReference type="EMBL" id="JALN02000003">
    <property type="protein sequence ID" value="KDE96794.1"/>
    <property type="molecule type" value="Genomic_DNA"/>
</dbReference>
<keyword evidence="2" id="KW-0408">Iron</keyword>
<dbReference type="AlphaFoldDB" id="A0A064C869"/>
<dbReference type="STRING" id="1440774.Y900_029595"/>
<dbReference type="Proteomes" id="UP000022835">
    <property type="component" value="Unassembled WGS sequence"/>
</dbReference>
<dbReference type="OrthoDB" id="9800445at2"/>
<dbReference type="InterPro" id="IPR017896">
    <property type="entry name" value="4Fe4S_Fe-S-bd"/>
</dbReference>
<evidence type="ECO:0000313" key="6">
    <source>
        <dbReference type="Proteomes" id="UP000022835"/>
    </source>
</evidence>
<comment type="caution">
    <text evidence="5">The sequence shown here is derived from an EMBL/GenBank/DDBJ whole genome shotgun (WGS) entry which is preliminary data.</text>
</comment>
<accession>A0A064C869</accession>
<dbReference type="RefSeq" id="WP_011559042.1">
    <property type="nucleotide sequence ID" value="NZ_JALN02000003.1"/>
</dbReference>
<evidence type="ECO:0000259" key="4">
    <source>
        <dbReference type="PROSITE" id="PS51379"/>
    </source>
</evidence>
<keyword evidence="1" id="KW-0479">Metal-binding</keyword>
<dbReference type="Pfam" id="PF12838">
    <property type="entry name" value="Fer4_7"/>
    <property type="match status" value="1"/>
</dbReference>
<feature type="domain" description="4Fe-4S ferredoxin-type" evidence="4">
    <location>
        <begin position="39"/>
        <end position="69"/>
    </location>
</feature>
<proteinExistence type="predicted"/>
<evidence type="ECO:0000256" key="1">
    <source>
        <dbReference type="ARBA" id="ARBA00022723"/>
    </source>
</evidence>
<dbReference type="SUPFAM" id="SSF54862">
    <property type="entry name" value="4Fe-4S ferredoxins"/>
    <property type="match status" value="1"/>
</dbReference>
<reference evidence="5" key="1">
    <citation type="submission" date="2014-05" db="EMBL/GenBank/DDBJ databases">
        <title>Genome sequence of Mycobacterium aromaticivorans strain JS19b1T (= DSM 45407T).</title>
        <authorList>
            <person name="Kwak Y."/>
            <person name="Park G.-S."/>
            <person name="Li Q.X."/>
            <person name="Lee S.-E."/>
            <person name="Shin J.-H."/>
        </authorList>
    </citation>
    <scope>NUCLEOTIDE SEQUENCE [LARGE SCALE GENOMIC DNA]</scope>
    <source>
        <strain evidence="5">JS19b1</strain>
    </source>
</reference>
<keyword evidence="6" id="KW-1185">Reference proteome</keyword>
<dbReference type="Gene3D" id="3.30.70.20">
    <property type="match status" value="1"/>
</dbReference>
<organism evidence="5 6">
    <name type="scientific">Mycolicibacterium aromaticivorans JS19b1 = JCM 16368</name>
    <dbReference type="NCBI Taxonomy" id="1440774"/>
    <lineage>
        <taxon>Bacteria</taxon>
        <taxon>Bacillati</taxon>
        <taxon>Actinomycetota</taxon>
        <taxon>Actinomycetes</taxon>
        <taxon>Mycobacteriales</taxon>
        <taxon>Mycobacteriaceae</taxon>
        <taxon>Mycolicibacterium</taxon>
    </lineage>
</organism>
<evidence type="ECO:0000256" key="2">
    <source>
        <dbReference type="ARBA" id="ARBA00023004"/>
    </source>
</evidence>
<gene>
    <name evidence="5" type="ORF">Y900_029595</name>
</gene>
<feature type="domain" description="4Fe-4S ferredoxin-type" evidence="4">
    <location>
        <begin position="1"/>
        <end position="30"/>
    </location>
</feature>
<keyword evidence="3" id="KW-0411">Iron-sulfur</keyword>
<dbReference type="InterPro" id="IPR017900">
    <property type="entry name" value="4Fe4S_Fe_S_CS"/>
</dbReference>
<dbReference type="PROSITE" id="PS00198">
    <property type="entry name" value="4FE4S_FER_1"/>
    <property type="match status" value="1"/>
</dbReference>
<dbReference type="GO" id="GO:0051536">
    <property type="term" value="F:iron-sulfur cluster binding"/>
    <property type="evidence" value="ECO:0007669"/>
    <property type="project" value="UniProtKB-KW"/>
</dbReference>
<evidence type="ECO:0000313" key="5">
    <source>
        <dbReference type="EMBL" id="KDE96794.1"/>
    </source>
</evidence>
<name>A0A064C869_9MYCO</name>
<dbReference type="eggNOG" id="ENOG5031MJH">
    <property type="taxonomic scope" value="Bacteria"/>
</dbReference>
<sequence>MIESIDETTCDGCNVCIDSCPTGVIRLVEGDEPWATTKWRAKIIYPNDCHSCRLCAIDCHVDAIVVSHALVIPDPFLPGVEPLDGSRDAPPDEKKT</sequence>
<protein>
    <submittedName>
        <fullName evidence="5">4Fe-4S ferredoxin</fullName>
    </submittedName>
</protein>
<dbReference type="PROSITE" id="PS51379">
    <property type="entry name" value="4FE4S_FER_2"/>
    <property type="match status" value="2"/>
</dbReference>
<dbReference type="GO" id="GO:0046872">
    <property type="term" value="F:metal ion binding"/>
    <property type="evidence" value="ECO:0007669"/>
    <property type="project" value="UniProtKB-KW"/>
</dbReference>
<evidence type="ECO:0000256" key="3">
    <source>
        <dbReference type="ARBA" id="ARBA00023014"/>
    </source>
</evidence>